<dbReference type="AlphaFoldDB" id="A0AA89B4P9"/>
<sequence length="123" mass="13542">MNFISSAIRAKASTSVKAFTVRVDGGKLEPALGSRAHVRSSSPQKSPSFKTPRLKNPLLPPSVVTLSRRPRIMKSISFTGSPSRSTFKAVNLKEAAPVLKSSKHVPQPHQRPSKLFNHKRNFQ</sequence>
<feature type="region of interest" description="Disordered" evidence="1">
    <location>
        <begin position="97"/>
        <end position="123"/>
    </location>
</feature>
<organism evidence="2 3">
    <name type="scientific">Escallonia herrerae</name>
    <dbReference type="NCBI Taxonomy" id="1293975"/>
    <lineage>
        <taxon>Eukaryota</taxon>
        <taxon>Viridiplantae</taxon>
        <taxon>Streptophyta</taxon>
        <taxon>Embryophyta</taxon>
        <taxon>Tracheophyta</taxon>
        <taxon>Spermatophyta</taxon>
        <taxon>Magnoliopsida</taxon>
        <taxon>eudicotyledons</taxon>
        <taxon>Gunneridae</taxon>
        <taxon>Pentapetalae</taxon>
        <taxon>asterids</taxon>
        <taxon>campanulids</taxon>
        <taxon>Escalloniales</taxon>
        <taxon>Escalloniaceae</taxon>
        <taxon>Escallonia</taxon>
    </lineage>
</organism>
<protein>
    <submittedName>
        <fullName evidence="2">Uncharacterized protein</fullName>
    </submittedName>
</protein>
<name>A0AA89B4P9_9ASTE</name>
<dbReference type="Proteomes" id="UP001188597">
    <property type="component" value="Unassembled WGS sequence"/>
</dbReference>
<evidence type="ECO:0000313" key="3">
    <source>
        <dbReference type="Proteomes" id="UP001188597"/>
    </source>
</evidence>
<reference evidence="2" key="1">
    <citation type="submission" date="2022-12" db="EMBL/GenBank/DDBJ databases">
        <title>Draft genome assemblies for two species of Escallonia (Escalloniales).</title>
        <authorList>
            <person name="Chanderbali A."/>
            <person name="Dervinis C."/>
            <person name="Anghel I."/>
            <person name="Soltis D."/>
            <person name="Soltis P."/>
            <person name="Zapata F."/>
        </authorList>
    </citation>
    <scope>NUCLEOTIDE SEQUENCE</scope>
    <source>
        <strain evidence="2">UCBG64.0493</strain>
        <tissue evidence="2">Leaf</tissue>
    </source>
</reference>
<gene>
    <name evidence="2" type="ORF">RJ639_037907</name>
</gene>
<feature type="compositionally biased region" description="Polar residues" evidence="1">
    <location>
        <begin position="39"/>
        <end position="49"/>
    </location>
</feature>
<keyword evidence="3" id="KW-1185">Reference proteome</keyword>
<evidence type="ECO:0000313" key="2">
    <source>
        <dbReference type="EMBL" id="KAK3029384.1"/>
    </source>
</evidence>
<accession>A0AA89B4P9</accession>
<comment type="caution">
    <text evidence="2">The sequence shown here is derived from an EMBL/GenBank/DDBJ whole genome shotgun (WGS) entry which is preliminary data.</text>
</comment>
<feature type="region of interest" description="Disordered" evidence="1">
    <location>
        <begin position="30"/>
        <end position="61"/>
    </location>
</feature>
<evidence type="ECO:0000256" key="1">
    <source>
        <dbReference type="SAM" id="MobiDB-lite"/>
    </source>
</evidence>
<dbReference type="EMBL" id="JAVXUP010000381">
    <property type="protein sequence ID" value="KAK3029384.1"/>
    <property type="molecule type" value="Genomic_DNA"/>
</dbReference>
<proteinExistence type="predicted"/>